<evidence type="ECO:0000313" key="2">
    <source>
        <dbReference type="EMBL" id="QYM79417.1"/>
    </source>
</evidence>
<evidence type="ECO:0000259" key="1">
    <source>
        <dbReference type="Pfam" id="PF12392"/>
    </source>
</evidence>
<accession>A0A8F9XGN6</accession>
<dbReference type="Pfam" id="PF01136">
    <property type="entry name" value="Peptidase_U32"/>
    <property type="match status" value="2"/>
</dbReference>
<dbReference type="PANTHER" id="PTHR30217">
    <property type="entry name" value="PEPTIDASE U32 FAMILY"/>
    <property type="match status" value="1"/>
</dbReference>
<dbReference type="Pfam" id="PF12392">
    <property type="entry name" value="DUF3656"/>
    <property type="match status" value="1"/>
</dbReference>
<dbReference type="InterPro" id="IPR001539">
    <property type="entry name" value="Peptidase_U32"/>
</dbReference>
<dbReference type="PANTHER" id="PTHR30217:SF10">
    <property type="entry name" value="23S RRNA 5-HYDROXYCYTIDINE C2501 SYNTHASE"/>
    <property type="match status" value="1"/>
</dbReference>
<evidence type="ECO:0000313" key="3">
    <source>
        <dbReference type="Proteomes" id="UP000825051"/>
    </source>
</evidence>
<dbReference type="EMBL" id="CP080507">
    <property type="protein sequence ID" value="QYM79417.1"/>
    <property type="molecule type" value="Genomic_DNA"/>
</dbReference>
<dbReference type="InterPro" id="IPR020988">
    <property type="entry name" value="Pept_U32_collagenase"/>
</dbReference>
<organism evidence="2 3">
    <name type="scientific">Horticoccus luteus</name>
    <dbReference type="NCBI Taxonomy" id="2862869"/>
    <lineage>
        <taxon>Bacteria</taxon>
        <taxon>Pseudomonadati</taxon>
        <taxon>Verrucomicrobiota</taxon>
        <taxon>Opitutia</taxon>
        <taxon>Opitutales</taxon>
        <taxon>Opitutaceae</taxon>
        <taxon>Horticoccus</taxon>
    </lineage>
</organism>
<sequence length="878" mass="95763">MLSAMPAAQPLAASVPAVAPALARPELLAPAGDWECARAAVENGADAIYFGLERFNARMRAHNFTHADLPALMAFLHQRGVRGYVTFNTLVFADELAAAEEYLRVIIAAGVDAAIVQDIGICRLIRQLSPDFPIHCSTQMTITSAAGVAFARDLGAQLVVLARENSLADIAKIRAGGEATSTSLPLEVFVHGALCVAYSGQCLTSESLGGRSANRGECAQACRLPYELIADGEKVDLGDRRYLLSPQDLAGIDVLPDLVRAGVASLKIEGRLKSPEYVASITRVYRTALDRVLGAPTAAATPRAPESASPAAADPHYELQMAFSRGLYTGWFRGIDNQALAHARFGTKRGVFLGTVAHVGRETVSLRLAAPLKPGDGIVFDAGRPDEREEGGRVYQVVVAGDEATLHFGHGDIDWRRVQAGQRVWKTSDPALERELHATFAGEQIRFQRPLHLEVHGRAGTPLTLIARDGRGHVAKVASALPLTPADKQPLKLERLRHQLGRLGGTPFTLGDFSSLLEGDVILPVSELNRLRREVVAELDRQRAAPPRWTLVEAASRATSWSASTPPRAASAPVATQSAADGPDVVAVIRLPEQLEAAWSAGVRTLYCEFENPKHYRTTVARFRELQATDPWSDRSASSIWASAPRVFKPGEEWILQQVRSCAADGYLVRNYDHLAFFAADRKRGDFSLNVANPLTADYFLARFGLERVTASYDLNLAQLEALLQSAPGASFDITLHQHMPMFHMEHCVFCAFLSDGKDYRDCGRPCETHRVALRDRVGAELPLKADAGCRNTVYNNRAQTGAEYASRLIALGARHFRIEFVNESADEVARTLGRYQQLLRGEISGAELWRELRLINQLGVTRGQMETAPQLLSRPHS</sequence>
<dbReference type="KEGG" id="ole:K0B96_02010"/>
<reference evidence="2" key="1">
    <citation type="submission" date="2021-08" db="EMBL/GenBank/DDBJ databases">
        <title>Genome of a novel bacterium of the phylum Verrucomicrobia, Oleiharenicola sp. KSB-15.</title>
        <authorList>
            <person name="Chung J.-H."/>
            <person name="Ahn J.-H."/>
            <person name="Yoon Y."/>
            <person name="Kim D.-Y."/>
            <person name="An S.-H."/>
            <person name="Park I."/>
            <person name="Yeon J."/>
        </authorList>
    </citation>
    <scope>NUCLEOTIDE SEQUENCE</scope>
    <source>
        <strain evidence="2">KSB-15</strain>
    </source>
</reference>
<keyword evidence="3" id="KW-1185">Reference proteome</keyword>
<dbReference type="InterPro" id="IPR051454">
    <property type="entry name" value="RNA/ubiquinone_mod_enzymes"/>
</dbReference>
<feature type="domain" description="Peptidase U32 collagenase" evidence="1">
    <location>
        <begin position="424"/>
        <end position="543"/>
    </location>
</feature>
<name>A0A8F9XGN6_9BACT</name>
<dbReference type="AlphaFoldDB" id="A0A8F9XGN6"/>
<protein>
    <submittedName>
        <fullName evidence="2">U32 family peptidase</fullName>
    </submittedName>
</protein>
<dbReference type="Proteomes" id="UP000825051">
    <property type="component" value="Chromosome"/>
</dbReference>
<gene>
    <name evidence="2" type="ORF">K0B96_02010</name>
</gene>
<proteinExistence type="predicted"/>